<dbReference type="AlphaFoldDB" id="A0AAI9UFQ4"/>
<name>A0AAI9UFQ4_9PEZI</name>
<accession>A0AAI9UFQ4</accession>
<comment type="caution">
    <text evidence="1">The sequence shown here is derived from an EMBL/GenBank/DDBJ whole genome shotgun (WGS) entry which is preliminary data.</text>
</comment>
<dbReference type="EMBL" id="MPDP01000287">
    <property type="protein sequence ID" value="KAK1456175.1"/>
    <property type="molecule type" value="Genomic_DNA"/>
</dbReference>
<gene>
    <name evidence="1" type="ORF">CCUS01_10163</name>
</gene>
<evidence type="ECO:0000313" key="1">
    <source>
        <dbReference type="EMBL" id="KAK1456175.1"/>
    </source>
</evidence>
<sequence length="72" mass="8371">MKALSTLLIRTRKTSYQNRKIRLLHEIKRRSWLTHDSNHGFEKEQEDKGTVALGVTDAGDTRQCVNPGFLFR</sequence>
<proteinExistence type="predicted"/>
<protein>
    <submittedName>
        <fullName evidence="1">Uncharacterized protein</fullName>
    </submittedName>
</protein>
<evidence type="ECO:0000313" key="2">
    <source>
        <dbReference type="Proteomes" id="UP001239213"/>
    </source>
</evidence>
<dbReference type="Proteomes" id="UP001239213">
    <property type="component" value="Unassembled WGS sequence"/>
</dbReference>
<reference evidence="1" key="1">
    <citation type="submission" date="2016-11" db="EMBL/GenBank/DDBJ databases">
        <title>The genome sequence of Colletotrichum cuscutae.</title>
        <authorList>
            <person name="Baroncelli R."/>
        </authorList>
    </citation>
    <scope>NUCLEOTIDE SEQUENCE</scope>
    <source>
        <strain evidence="1">IMI 304802</strain>
    </source>
</reference>
<keyword evidence="2" id="KW-1185">Reference proteome</keyword>
<organism evidence="1 2">
    <name type="scientific">Colletotrichum cuscutae</name>
    <dbReference type="NCBI Taxonomy" id="1209917"/>
    <lineage>
        <taxon>Eukaryota</taxon>
        <taxon>Fungi</taxon>
        <taxon>Dikarya</taxon>
        <taxon>Ascomycota</taxon>
        <taxon>Pezizomycotina</taxon>
        <taxon>Sordariomycetes</taxon>
        <taxon>Hypocreomycetidae</taxon>
        <taxon>Glomerellales</taxon>
        <taxon>Glomerellaceae</taxon>
        <taxon>Colletotrichum</taxon>
        <taxon>Colletotrichum acutatum species complex</taxon>
    </lineage>
</organism>